<dbReference type="EMBL" id="KN838560">
    <property type="protein sequence ID" value="KIK05362.1"/>
    <property type="molecule type" value="Genomic_DNA"/>
</dbReference>
<dbReference type="HOGENOM" id="CLU_184885_0_0_1"/>
<reference evidence="2 3" key="1">
    <citation type="submission" date="2014-04" db="EMBL/GenBank/DDBJ databases">
        <authorList>
            <consortium name="DOE Joint Genome Institute"/>
            <person name="Kuo A."/>
            <person name="Kohler A."/>
            <person name="Nagy L.G."/>
            <person name="Floudas D."/>
            <person name="Copeland A."/>
            <person name="Barry K.W."/>
            <person name="Cichocki N."/>
            <person name="Veneault-Fourrey C."/>
            <person name="LaButti K."/>
            <person name="Lindquist E.A."/>
            <person name="Lipzen A."/>
            <person name="Lundell T."/>
            <person name="Morin E."/>
            <person name="Murat C."/>
            <person name="Sun H."/>
            <person name="Tunlid A."/>
            <person name="Henrissat B."/>
            <person name="Grigoriev I.V."/>
            <person name="Hibbett D.S."/>
            <person name="Martin F."/>
            <person name="Nordberg H.P."/>
            <person name="Cantor M.N."/>
            <person name="Hua S.X."/>
        </authorList>
    </citation>
    <scope>NUCLEOTIDE SEQUENCE [LARGE SCALE GENOMIC DNA]</scope>
    <source>
        <strain evidence="2 3">LaAM-08-1</strain>
    </source>
</reference>
<keyword evidence="3" id="KW-1185">Reference proteome</keyword>
<feature type="compositionally biased region" description="Polar residues" evidence="1">
    <location>
        <begin position="9"/>
        <end position="18"/>
    </location>
</feature>
<protein>
    <submittedName>
        <fullName evidence="2">Unplaced genomic scaffold K443scaffold_25, whole genome shotgun sequence</fullName>
    </submittedName>
</protein>
<accession>A0A0C9Y5D8</accession>
<evidence type="ECO:0000313" key="3">
    <source>
        <dbReference type="Proteomes" id="UP000054477"/>
    </source>
</evidence>
<feature type="non-terminal residue" evidence="2">
    <location>
        <position position="1"/>
    </location>
</feature>
<reference evidence="3" key="2">
    <citation type="submission" date="2015-01" db="EMBL/GenBank/DDBJ databases">
        <title>Evolutionary Origins and Diversification of the Mycorrhizal Mutualists.</title>
        <authorList>
            <consortium name="DOE Joint Genome Institute"/>
            <consortium name="Mycorrhizal Genomics Consortium"/>
            <person name="Kohler A."/>
            <person name="Kuo A."/>
            <person name="Nagy L.G."/>
            <person name="Floudas D."/>
            <person name="Copeland A."/>
            <person name="Barry K.W."/>
            <person name="Cichocki N."/>
            <person name="Veneault-Fourrey C."/>
            <person name="LaButti K."/>
            <person name="Lindquist E.A."/>
            <person name="Lipzen A."/>
            <person name="Lundell T."/>
            <person name="Morin E."/>
            <person name="Murat C."/>
            <person name="Riley R."/>
            <person name="Ohm R."/>
            <person name="Sun H."/>
            <person name="Tunlid A."/>
            <person name="Henrissat B."/>
            <person name="Grigoriev I.V."/>
            <person name="Hibbett D.S."/>
            <person name="Martin F."/>
        </authorList>
    </citation>
    <scope>NUCLEOTIDE SEQUENCE [LARGE SCALE GENOMIC DNA]</scope>
    <source>
        <strain evidence="3">LaAM-08-1</strain>
    </source>
</reference>
<proteinExistence type="predicted"/>
<gene>
    <name evidence="2" type="ORF">K443DRAFT_91466</name>
</gene>
<organism evidence="2 3">
    <name type="scientific">Laccaria amethystina LaAM-08-1</name>
    <dbReference type="NCBI Taxonomy" id="1095629"/>
    <lineage>
        <taxon>Eukaryota</taxon>
        <taxon>Fungi</taxon>
        <taxon>Dikarya</taxon>
        <taxon>Basidiomycota</taxon>
        <taxon>Agaricomycotina</taxon>
        <taxon>Agaricomycetes</taxon>
        <taxon>Agaricomycetidae</taxon>
        <taxon>Agaricales</taxon>
        <taxon>Agaricineae</taxon>
        <taxon>Hydnangiaceae</taxon>
        <taxon>Laccaria</taxon>
    </lineage>
</organism>
<evidence type="ECO:0000256" key="1">
    <source>
        <dbReference type="SAM" id="MobiDB-lite"/>
    </source>
</evidence>
<feature type="region of interest" description="Disordered" evidence="1">
    <location>
        <begin position="1"/>
        <end position="21"/>
    </location>
</feature>
<evidence type="ECO:0000313" key="2">
    <source>
        <dbReference type="EMBL" id="KIK05362.1"/>
    </source>
</evidence>
<dbReference type="OrthoDB" id="7689696at2759"/>
<name>A0A0C9Y5D8_9AGAR</name>
<sequence length="86" mass="9708">GRERDGHASVTNPQQIPVESSGLGLDWDWTLKIQWESSGLDWTGLDWSPVDWALHQPIWPGKRATGVHMDYVGEGKDLIVRTLLLM</sequence>
<dbReference type="AlphaFoldDB" id="A0A0C9Y5D8"/>
<dbReference type="Proteomes" id="UP000054477">
    <property type="component" value="Unassembled WGS sequence"/>
</dbReference>